<dbReference type="AlphaFoldDB" id="A0ABD3NYB2"/>
<protein>
    <recommendedName>
        <fullName evidence="1">FCP1 homology domain-containing protein</fullName>
    </recommendedName>
</protein>
<reference evidence="2 3" key="1">
    <citation type="submission" date="2024-10" db="EMBL/GenBank/DDBJ databases">
        <title>Updated reference genomes for cyclostephanoid diatoms.</title>
        <authorList>
            <person name="Roberts W.R."/>
            <person name="Alverson A.J."/>
        </authorList>
    </citation>
    <scope>NUCLEOTIDE SEQUENCE [LARGE SCALE GENOMIC DNA]</scope>
    <source>
        <strain evidence="2 3">AJA010-31</strain>
    </source>
</reference>
<dbReference type="InterPro" id="IPR023214">
    <property type="entry name" value="HAD_sf"/>
</dbReference>
<dbReference type="Pfam" id="PF03031">
    <property type="entry name" value="NIF"/>
    <property type="match status" value="1"/>
</dbReference>
<evidence type="ECO:0000313" key="3">
    <source>
        <dbReference type="Proteomes" id="UP001530400"/>
    </source>
</evidence>
<proteinExistence type="predicted"/>
<dbReference type="Proteomes" id="UP001530400">
    <property type="component" value="Unassembled WGS sequence"/>
</dbReference>
<dbReference type="EMBL" id="JALLPJ020000880">
    <property type="protein sequence ID" value="KAL3780658.1"/>
    <property type="molecule type" value="Genomic_DNA"/>
</dbReference>
<dbReference type="SMART" id="SM00577">
    <property type="entry name" value="CPDc"/>
    <property type="match status" value="1"/>
</dbReference>
<feature type="domain" description="FCP1 homology" evidence="1">
    <location>
        <begin position="167"/>
        <end position="368"/>
    </location>
</feature>
<dbReference type="PANTHER" id="PTHR48493">
    <property type="entry name" value="UBIQUITIN-LIKE DOMAIN-CONTAINING CTD PHOSPHATASE 1"/>
    <property type="match status" value="1"/>
</dbReference>
<dbReference type="InterPro" id="IPR004274">
    <property type="entry name" value="FCP1_dom"/>
</dbReference>
<dbReference type="SUPFAM" id="SSF56784">
    <property type="entry name" value="HAD-like"/>
    <property type="match status" value="1"/>
</dbReference>
<dbReference type="PROSITE" id="PS50969">
    <property type="entry name" value="FCP1"/>
    <property type="match status" value="1"/>
</dbReference>
<dbReference type="InterPro" id="IPR051658">
    <property type="entry name" value="UBLCP1"/>
</dbReference>
<sequence length="398" mass="45051">MSGGDANTVEAAATSLPTVTLVAKYGKEKIELASLPPSTSILEVKELLRQKTGILPMRQKMIGLKVSSGASSVADETRLGELKVRKGGDSNASVVHQFILMGTPEEAIFVDPSDKDDLPDIINDFDLDFNAGSDEWIEHKAKEENLQKFTEHTQVHIINPPRLSPTSGQCKPLLVLDLDHTLLDFSAKSLQDNSHSSHSIGSADDHIANNLKRPHMDDFLTWAYKYYDLVVWSQTSWRWLEIKLTELGMISHPGYKICFVLDKTSMFKIVSSKRSGKKVEHSVKPLQIIWSKQAHSEYLFFSIRKFPHWSSQNTVHLDDLARNFALNPGCGLKCTAYYRNKRMKKGITDGRGQDDRELLGWGRFLELLATELPEDQTFDDVDFQYWRDYVSGSRSFKK</sequence>
<gene>
    <name evidence="2" type="ORF">ACHAWO_004139</name>
</gene>
<dbReference type="PANTHER" id="PTHR48493:SF1">
    <property type="entry name" value="UBIQUITIN-LIKE DOMAIN-CONTAINING CTD PHOSPHATASE 1"/>
    <property type="match status" value="1"/>
</dbReference>
<evidence type="ECO:0000313" key="2">
    <source>
        <dbReference type="EMBL" id="KAL3780658.1"/>
    </source>
</evidence>
<dbReference type="SUPFAM" id="SSF54236">
    <property type="entry name" value="Ubiquitin-like"/>
    <property type="match status" value="1"/>
</dbReference>
<dbReference type="InterPro" id="IPR029071">
    <property type="entry name" value="Ubiquitin-like_domsf"/>
</dbReference>
<keyword evidence="3" id="KW-1185">Reference proteome</keyword>
<dbReference type="InterPro" id="IPR036412">
    <property type="entry name" value="HAD-like_sf"/>
</dbReference>
<organism evidence="2 3">
    <name type="scientific">Cyclotella atomus</name>
    <dbReference type="NCBI Taxonomy" id="382360"/>
    <lineage>
        <taxon>Eukaryota</taxon>
        <taxon>Sar</taxon>
        <taxon>Stramenopiles</taxon>
        <taxon>Ochrophyta</taxon>
        <taxon>Bacillariophyta</taxon>
        <taxon>Coscinodiscophyceae</taxon>
        <taxon>Thalassiosirophycidae</taxon>
        <taxon>Stephanodiscales</taxon>
        <taxon>Stephanodiscaceae</taxon>
        <taxon>Cyclotella</taxon>
    </lineage>
</organism>
<accession>A0ABD3NYB2</accession>
<dbReference type="Gene3D" id="3.40.50.1000">
    <property type="entry name" value="HAD superfamily/HAD-like"/>
    <property type="match status" value="1"/>
</dbReference>
<comment type="caution">
    <text evidence="2">The sequence shown here is derived from an EMBL/GenBank/DDBJ whole genome shotgun (WGS) entry which is preliminary data.</text>
</comment>
<evidence type="ECO:0000259" key="1">
    <source>
        <dbReference type="PROSITE" id="PS50969"/>
    </source>
</evidence>
<dbReference type="Gene3D" id="3.10.20.90">
    <property type="entry name" value="Phosphatidylinositol 3-kinase Catalytic Subunit, Chain A, domain 1"/>
    <property type="match status" value="1"/>
</dbReference>
<name>A0ABD3NYB2_9STRA</name>